<dbReference type="GO" id="GO:0010215">
    <property type="term" value="P:cellulose microfibril organization"/>
    <property type="evidence" value="ECO:0007669"/>
    <property type="project" value="InterPro"/>
</dbReference>
<dbReference type="PANTHER" id="PTHR31052:SF3">
    <property type="entry name" value="COBRA-LIKE PROTEIN 7"/>
    <property type="match status" value="1"/>
</dbReference>
<evidence type="ECO:0000259" key="8">
    <source>
        <dbReference type="Pfam" id="PF25079"/>
    </source>
</evidence>
<keyword evidence="6" id="KW-0325">Glycoprotein</keyword>
<proteinExistence type="inferred from homology"/>
<feature type="domain" description="COBRA C-terminal" evidence="8">
    <location>
        <begin position="436"/>
        <end position="645"/>
    </location>
</feature>
<evidence type="ECO:0000256" key="4">
    <source>
        <dbReference type="ARBA" id="ARBA00022729"/>
    </source>
</evidence>
<evidence type="ECO:0000256" key="1">
    <source>
        <dbReference type="ARBA" id="ARBA00004236"/>
    </source>
</evidence>
<dbReference type="PANTHER" id="PTHR31052">
    <property type="entry name" value="COBRA-LIKE PROTEIN 7"/>
    <property type="match status" value="1"/>
</dbReference>
<evidence type="ECO:0000313" key="9">
    <source>
        <dbReference type="EMBL" id="KAJ1699319.1"/>
    </source>
</evidence>
<dbReference type="Pfam" id="PF04833">
    <property type="entry name" value="COBRA"/>
    <property type="match status" value="1"/>
</dbReference>
<keyword evidence="5" id="KW-0472">Membrane</keyword>
<comment type="caution">
    <text evidence="9">The sequence shown here is derived from an EMBL/GenBank/DDBJ whole genome shotgun (WGS) entry which is preliminary data.</text>
</comment>
<comment type="subcellular location">
    <subcellularLocation>
        <location evidence="1">Cell membrane</location>
    </subcellularLocation>
</comment>
<evidence type="ECO:0000256" key="5">
    <source>
        <dbReference type="ARBA" id="ARBA00023136"/>
    </source>
</evidence>
<dbReference type="Proteomes" id="UP001151287">
    <property type="component" value="Unassembled WGS sequence"/>
</dbReference>
<protein>
    <recommendedName>
        <fullName evidence="8">COBRA C-terminal domain-containing protein</fullName>
    </recommendedName>
</protein>
<evidence type="ECO:0000256" key="7">
    <source>
        <dbReference type="SAM" id="SignalP"/>
    </source>
</evidence>
<dbReference type="Pfam" id="PF25079">
    <property type="entry name" value="COB_C"/>
    <property type="match status" value="1"/>
</dbReference>
<dbReference type="OrthoDB" id="2014623at2759"/>
<evidence type="ECO:0000256" key="3">
    <source>
        <dbReference type="ARBA" id="ARBA00022475"/>
    </source>
</evidence>
<dbReference type="GO" id="GO:0005886">
    <property type="term" value="C:plasma membrane"/>
    <property type="evidence" value="ECO:0007669"/>
    <property type="project" value="UniProtKB-SubCell"/>
</dbReference>
<sequence length="682" mass="74330">MEASSKFFLLLFLPTLALLTTPSYSQTTPTGGDDSLAPAPAPDPGCNGVQLTYDLWGGATKIRPFVTDPKQQAYAFRARGTVLNSGTTTLKSWALLIKFKYKEIIVNLEKAVLTNGADLPYNTTLDANATSFSGNPSTDLLTPIATANDFNLIQGTVDIVGTLFGAPETLNPLPESLSLADPSYICPPLPKPGNWSFSVTTCCMPDPKFKNTTVITNITDPRKDYKDPPHGDLIISYDITQAYASSYLALVTIENKARLGRLDNWHLSWTWKRNEFIYSMKGAYPLDVDATGCIYGPQATNYQNLDFSKVLNCQRSPVILDLPLSHYNNTELGRINHCCRNGTILPEAMDPTQTKSSFQMQVFKMTPDLNITTIFPPASFKIAGGSPLNPDYTCGAPVRVAPTEFPDPSGLESNTSAFATWKVACNITVSKDTKPKCCVTFSGFYNDSVIPCSTCACGCPANRAGSTCSTTTPPMLLPPEALLVPFDNRTAKIKAWAELKHLPLPNPMPCADYCGVSINWHIATDYNKGWSARITLFNWDQVDFANWFAAIVMDDAYDGYEKMYSFNGTAVGNNTIFMQGLEGLNYLVKMSNGSTSSDPMVPGKQQTVISFTKKTAPGINVIGGGGFPSKVYFNGDECSVPTIFPQSAGFRNVVGLARQVTCADEIGKLDKITKFLFWSIVV</sequence>
<feature type="chain" id="PRO_5040379960" description="COBRA C-terminal domain-containing protein" evidence="7">
    <location>
        <begin position="26"/>
        <end position="682"/>
    </location>
</feature>
<keyword evidence="3" id="KW-1003">Cell membrane</keyword>
<name>A0A9Q0CTN5_9POAL</name>
<evidence type="ECO:0000256" key="6">
    <source>
        <dbReference type="ARBA" id="ARBA00023180"/>
    </source>
</evidence>
<reference evidence="9" key="1">
    <citation type="journal article" date="2022" name="Cell">
        <title>Repeat-based holocentromeres influence genome architecture and karyotype evolution.</title>
        <authorList>
            <person name="Hofstatter P.G."/>
            <person name="Thangavel G."/>
            <person name="Lux T."/>
            <person name="Neumann P."/>
            <person name="Vondrak T."/>
            <person name="Novak P."/>
            <person name="Zhang M."/>
            <person name="Costa L."/>
            <person name="Castellani M."/>
            <person name="Scott A."/>
            <person name="Toegelov H."/>
            <person name="Fuchs J."/>
            <person name="Mata-Sucre Y."/>
            <person name="Dias Y."/>
            <person name="Vanzela A.L.L."/>
            <person name="Huettel B."/>
            <person name="Almeida C.C.S."/>
            <person name="Simkova H."/>
            <person name="Souza G."/>
            <person name="Pedrosa-Harand A."/>
            <person name="Macas J."/>
            <person name="Mayer K.F.X."/>
            <person name="Houben A."/>
            <person name="Marques A."/>
        </authorList>
    </citation>
    <scope>NUCLEOTIDE SEQUENCE</scope>
    <source>
        <strain evidence="9">RhyBre1mFocal</strain>
    </source>
</reference>
<feature type="signal peptide" evidence="7">
    <location>
        <begin position="1"/>
        <end position="25"/>
    </location>
</feature>
<dbReference type="InterPro" id="IPR006918">
    <property type="entry name" value="COBRA_pln"/>
</dbReference>
<gene>
    <name evidence="9" type="ORF">LUZ63_007831</name>
</gene>
<dbReference type="EMBL" id="JAMQYH010000002">
    <property type="protein sequence ID" value="KAJ1699319.1"/>
    <property type="molecule type" value="Genomic_DNA"/>
</dbReference>
<dbReference type="InterPro" id="IPR056900">
    <property type="entry name" value="COB_C"/>
</dbReference>
<keyword evidence="10" id="KW-1185">Reference proteome</keyword>
<accession>A0A9Q0CTN5</accession>
<evidence type="ECO:0000313" key="10">
    <source>
        <dbReference type="Proteomes" id="UP001151287"/>
    </source>
</evidence>
<keyword evidence="4 7" id="KW-0732">Signal</keyword>
<organism evidence="9 10">
    <name type="scientific">Rhynchospora breviuscula</name>
    <dbReference type="NCBI Taxonomy" id="2022672"/>
    <lineage>
        <taxon>Eukaryota</taxon>
        <taxon>Viridiplantae</taxon>
        <taxon>Streptophyta</taxon>
        <taxon>Embryophyta</taxon>
        <taxon>Tracheophyta</taxon>
        <taxon>Spermatophyta</taxon>
        <taxon>Magnoliopsida</taxon>
        <taxon>Liliopsida</taxon>
        <taxon>Poales</taxon>
        <taxon>Cyperaceae</taxon>
        <taxon>Cyperoideae</taxon>
        <taxon>Rhynchosporeae</taxon>
        <taxon>Rhynchospora</taxon>
    </lineage>
</organism>
<dbReference type="AlphaFoldDB" id="A0A9Q0CTN5"/>
<comment type="similarity">
    <text evidence="2">Belongs to the COBRA family.</text>
</comment>
<evidence type="ECO:0000256" key="2">
    <source>
        <dbReference type="ARBA" id="ARBA00005507"/>
    </source>
</evidence>